<reference evidence="1" key="1">
    <citation type="submission" date="2018-06" db="EMBL/GenBank/DDBJ databases">
        <authorList>
            <person name="Zhirakovskaya E."/>
        </authorList>
    </citation>
    <scope>NUCLEOTIDE SEQUENCE</scope>
</reference>
<accession>A0A3B0ZQA0</accession>
<dbReference type="AlphaFoldDB" id="A0A3B0ZQA0"/>
<protein>
    <submittedName>
        <fullName evidence="1">Uncharacterized protein</fullName>
    </submittedName>
</protein>
<gene>
    <name evidence="1" type="ORF">MNBD_GAMMA17-1688</name>
</gene>
<evidence type="ECO:0000313" key="1">
    <source>
        <dbReference type="EMBL" id="VAW90283.1"/>
    </source>
</evidence>
<name>A0A3B0ZQA0_9ZZZZ</name>
<dbReference type="EMBL" id="UOFQ01000178">
    <property type="protein sequence ID" value="VAW90283.1"/>
    <property type="molecule type" value="Genomic_DNA"/>
</dbReference>
<organism evidence="1">
    <name type="scientific">hydrothermal vent metagenome</name>
    <dbReference type="NCBI Taxonomy" id="652676"/>
    <lineage>
        <taxon>unclassified sequences</taxon>
        <taxon>metagenomes</taxon>
        <taxon>ecological metagenomes</taxon>
    </lineage>
</organism>
<proteinExistence type="predicted"/>
<sequence length="44" mass="4780">MAIKKAELYSFLWAVYVKDLEALSGRVAGHLKAMGLSLSLAVEV</sequence>